<keyword evidence="2" id="KW-1185">Reference proteome</keyword>
<dbReference type="InterPro" id="IPR011989">
    <property type="entry name" value="ARM-like"/>
</dbReference>
<dbReference type="AlphaFoldDB" id="A0AAE0BHE4"/>
<evidence type="ECO:0000313" key="1">
    <source>
        <dbReference type="EMBL" id="KAK3235923.1"/>
    </source>
</evidence>
<dbReference type="InterPro" id="IPR000225">
    <property type="entry name" value="Armadillo"/>
</dbReference>
<gene>
    <name evidence="1" type="ORF">CYMTET_53917</name>
</gene>
<name>A0AAE0BHE4_9CHLO</name>
<protein>
    <submittedName>
        <fullName evidence="1">Uncharacterized protein</fullName>
    </submittedName>
</protein>
<dbReference type="SMART" id="SM00185">
    <property type="entry name" value="ARM"/>
    <property type="match status" value="3"/>
</dbReference>
<organism evidence="1 2">
    <name type="scientific">Cymbomonas tetramitiformis</name>
    <dbReference type="NCBI Taxonomy" id="36881"/>
    <lineage>
        <taxon>Eukaryota</taxon>
        <taxon>Viridiplantae</taxon>
        <taxon>Chlorophyta</taxon>
        <taxon>Pyramimonadophyceae</taxon>
        <taxon>Pyramimonadales</taxon>
        <taxon>Pyramimonadaceae</taxon>
        <taxon>Cymbomonas</taxon>
    </lineage>
</organism>
<accession>A0AAE0BHE4</accession>
<sequence>MAKDAQAALVVQSAIREGVLESLVELTTSCQSARKPAEQALKLLASSNEENAKLVKAATAAASRRVCERVVPVLLAVVEEPYNDSDKQKEAAVAVGQLATSPQVAAQAVLDAGAAPALVKFLTNCRWAHSQTTLEICQAIRGVISKDADRAAVLWQLGRTHC</sequence>
<dbReference type="Gene3D" id="1.25.10.10">
    <property type="entry name" value="Leucine-rich Repeat Variant"/>
    <property type="match status" value="1"/>
</dbReference>
<proteinExistence type="predicted"/>
<dbReference type="InterPro" id="IPR016024">
    <property type="entry name" value="ARM-type_fold"/>
</dbReference>
<dbReference type="Proteomes" id="UP001190700">
    <property type="component" value="Unassembled WGS sequence"/>
</dbReference>
<dbReference type="EMBL" id="LGRX02035195">
    <property type="protein sequence ID" value="KAK3235923.1"/>
    <property type="molecule type" value="Genomic_DNA"/>
</dbReference>
<dbReference type="SUPFAM" id="SSF48371">
    <property type="entry name" value="ARM repeat"/>
    <property type="match status" value="1"/>
</dbReference>
<comment type="caution">
    <text evidence="1">The sequence shown here is derived from an EMBL/GenBank/DDBJ whole genome shotgun (WGS) entry which is preliminary data.</text>
</comment>
<evidence type="ECO:0000313" key="2">
    <source>
        <dbReference type="Proteomes" id="UP001190700"/>
    </source>
</evidence>
<reference evidence="1 2" key="1">
    <citation type="journal article" date="2015" name="Genome Biol. Evol.">
        <title>Comparative Genomics of a Bacterivorous Green Alga Reveals Evolutionary Causalities and Consequences of Phago-Mixotrophic Mode of Nutrition.</title>
        <authorList>
            <person name="Burns J.A."/>
            <person name="Paasch A."/>
            <person name="Narechania A."/>
            <person name="Kim E."/>
        </authorList>
    </citation>
    <scope>NUCLEOTIDE SEQUENCE [LARGE SCALE GENOMIC DNA]</scope>
    <source>
        <strain evidence="1 2">PLY_AMNH</strain>
    </source>
</reference>